<dbReference type="GO" id="GO:0038023">
    <property type="term" value="F:signaling receptor activity"/>
    <property type="evidence" value="ECO:0007669"/>
    <property type="project" value="InterPro"/>
</dbReference>
<feature type="domain" description="Bet v I/Major latex protein" evidence="6">
    <location>
        <begin position="1"/>
        <end position="156"/>
    </location>
</feature>
<keyword evidence="2" id="KW-0611">Plant defense</keyword>
<dbReference type="GO" id="GO:0005634">
    <property type="term" value="C:nucleus"/>
    <property type="evidence" value="ECO:0007669"/>
    <property type="project" value="TreeGrafter"/>
</dbReference>
<proteinExistence type="inferred from homology"/>
<evidence type="ECO:0000256" key="3">
    <source>
        <dbReference type="ARBA" id="ARBA00023265"/>
    </source>
</evidence>
<dbReference type="GO" id="GO:0009738">
    <property type="term" value="P:abscisic acid-activated signaling pathway"/>
    <property type="evidence" value="ECO:0007669"/>
    <property type="project" value="InterPro"/>
</dbReference>
<dbReference type="Proteomes" id="UP000315295">
    <property type="component" value="Unassembled WGS sequence"/>
</dbReference>
<dbReference type="PRINTS" id="PR00634">
    <property type="entry name" value="BETALLERGEN"/>
</dbReference>
<dbReference type="PANTHER" id="PTHR31213">
    <property type="entry name" value="OS08G0374000 PROTEIN-RELATED"/>
    <property type="match status" value="1"/>
</dbReference>
<dbReference type="EMBL" id="VIEB01001327">
    <property type="protein sequence ID" value="TQD73125.1"/>
    <property type="molecule type" value="Genomic_DNA"/>
</dbReference>
<evidence type="ECO:0000256" key="2">
    <source>
        <dbReference type="ARBA" id="ARBA00022821"/>
    </source>
</evidence>
<dbReference type="STRING" id="106549.A0A540KFX1"/>
<reference evidence="7 8" key="1">
    <citation type="journal article" date="2019" name="G3 (Bethesda)">
        <title>Sequencing of a Wild Apple (Malus baccata) Genome Unravels the Differences Between Cultivated and Wild Apple Species Regarding Disease Resistance and Cold Tolerance.</title>
        <authorList>
            <person name="Chen X."/>
        </authorList>
    </citation>
    <scope>NUCLEOTIDE SEQUENCE [LARGE SCALE GENOMIC DNA]</scope>
    <source>
        <strain evidence="8">cv. Shandingzi</strain>
        <tissue evidence="7">Leaves</tissue>
    </source>
</reference>
<keyword evidence="8" id="KW-1185">Reference proteome</keyword>
<sequence length="161" mass="17498">MGVFTYETEFISVIPPPRLFKAFILDADNLIPKLAPQAVKGTEILEGNGGVGTIKKVTFGEGSQLGFVKHRIDGIDKDNFVYSYTLIEGDGLLSDKIEKVAYETKLVASPDGGSIVKSTSHYHAKGDVEIKEEQVKAGKEKASGLFKLVESYLLANPDAYN</sequence>
<dbReference type="GO" id="GO:0006952">
    <property type="term" value="P:defense response"/>
    <property type="evidence" value="ECO:0007669"/>
    <property type="project" value="UniProtKB-KW"/>
</dbReference>
<dbReference type="FunFam" id="3.30.530.20:FF:000007">
    <property type="entry name" value="Major pollen allergen Bet v 1-A"/>
    <property type="match status" value="1"/>
</dbReference>
<dbReference type="SUPFAM" id="SSF55961">
    <property type="entry name" value="Bet v1-like"/>
    <property type="match status" value="1"/>
</dbReference>
<accession>A0A540KFX1</accession>
<dbReference type="PANTHER" id="PTHR31213:SF55">
    <property type="entry name" value="STRESS-INDUCED PROTEIN SAM22"/>
    <property type="match status" value="1"/>
</dbReference>
<comment type="caution">
    <text evidence="7">The sequence shown here is derived from an EMBL/GenBank/DDBJ whole genome shotgun (WGS) entry which is preliminary data.</text>
</comment>
<dbReference type="Gene3D" id="3.30.530.20">
    <property type="match status" value="1"/>
</dbReference>
<evidence type="ECO:0000256" key="5">
    <source>
        <dbReference type="ARBA" id="ARBA00078490"/>
    </source>
</evidence>
<dbReference type="CDD" id="cd07816">
    <property type="entry name" value="Bet_v1-like"/>
    <property type="match status" value="1"/>
</dbReference>
<dbReference type="InterPro" id="IPR023393">
    <property type="entry name" value="START-like_dom_sf"/>
</dbReference>
<gene>
    <name evidence="7" type="ORF">C1H46_041349</name>
</gene>
<evidence type="ECO:0000256" key="4">
    <source>
        <dbReference type="ARBA" id="ARBA00071156"/>
    </source>
</evidence>
<dbReference type="InterPro" id="IPR024949">
    <property type="entry name" value="Bet_v_I_allergen"/>
</dbReference>
<dbReference type="GO" id="GO:0004864">
    <property type="term" value="F:protein phosphatase inhibitor activity"/>
    <property type="evidence" value="ECO:0007669"/>
    <property type="project" value="InterPro"/>
</dbReference>
<evidence type="ECO:0000256" key="1">
    <source>
        <dbReference type="ARBA" id="ARBA00009744"/>
    </source>
</evidence>
<dbReference type="GO" id="GO:0010427">
    <property type="term" value="F:abscisic acid binding"/>
    <property type="evidence" value="ECO:0007669"/>
    <property type="project" value="InterPro"/>
</dbReference>
<keyword evidence="3" id="KW-0568">Pathogenesis-related protein</keyword>
<evidence type="ECO:0000313" key="7">
    <source>
        <dbReference type="EMBL" id="TQD73125.1"/>
    </source>
</evidence>
<dbReference type="AlphaFoldDB" id="A0A540KFX1"/>
<protein>
    <recommendedName>
        <fullName evidence="4">Major allergen Mal d 1</fullName>
    </recommendedName>
    <alternativeName>
        <fullName evidence="5">Allergen Mal d I</fullName>
    </alternativeName>
</protein>
<dbReference type="InterPro" id="IPR000916">
    <property type="entry name" value="Bet_v_I/MLP"/>
</dbReference>
<name>A0A540KFX1_MALBA</name>
<organism evidence="7 8">
    <name type="scientific">Malus baccata</name>
    <name type="common">Siberian crab apple</name>
    <name type="synonym">Pyrus baccata</name>
    <dbReference type="NCBI Taxonomy" id="106549"/>
    <lineage>
        <taxon>Eukaryota</taxon>
        <taxon>Viridiplantae</taxon>
        <taxon>Streptophyta</taxon>
        <taxon>Embryophyta</taxon>
        <taxon>Tracheophyta</taxon>
        <taxon>Spermatophyta</taxon>
        <taxon>Magnoliopsida</taxon>
        <taxon>eudicotyledons</taxon>
        <taxon>Gunneridae</taxon>
        <taxon>Pentapetalae</taxon>
        <taxon>rosids</taxon>
        <taxon>fabids</taxon>
        <taxon>Rosales</taxon>
        <taxon>Rosaceae</taxon>
        <taxon>Amygdaloideae</taxon>
        <taxon>Maleae</taxon>
        <taxon>Malus</taxon>
    </lineage>
</organism>
<dbReference type="InterPro" id="IPR050279">
    <property type="entry name" value="Plant_def-hormone_signal"/>
</dbReference>
<evidence type="ECO:0000313" key="8">
    <source>
        <dbReference type="Proteomes" id="UP000315295"/>
    </source>
</evidence>
<dbReference type="GO" id="GO:0005737">
    <property type="term" value="C:cytoplasm"/>
    <property type="evidence" value="ECO:0007669"/>
    <property type="project" value="TreeGrafter"/>
</dbReference>
<comment type="similarity">
    <text evidence="1">Belongs to the BetVI family.</text>
</comment>
<dbReference type="Pfam" id="PF00407">
    <property type="entry name" value="Bet_v_1"/>
    <property type="match status" value="1"/>
</dbReference>
<evidence type="ECO:0000259" key="6">
    <source>
        <dbReference type="Pfam" id="PF00407"/>
    </source>
</evidence>